<accession>A0AAV5SVL6</accession>
<comment type="caution">
    <text evidence="4">The sequence shown here is derived from an EMBL/GenBank/DDBJ whole genome shotgun (WGS) entry which is preliminary data.</text>
</comment>
<dbReference type="Pfam" id="PF01549">
    <property type="entry name" value="ShK"/>
    <property type="match status" value="1"/>
</dbReference>
<dbReference type="PROSITE" id="PS51670">
    <property type="entry name" value="SHKT"/>
    <property type="match status" value="1"/>
</dbReference>
<gene>
    <name evidence="4" type="ORF">PENTCL1PPCAC_8622</name>
</gene>
<dbReference type="AlphaFoldDB" id="A0AAV5SVL6"/>
<proteinExistence type="predicted"/>
<feature type="signal peptide" evidence="2">
    <location>
        <begin position="1"/>
        <end position="17"/>
    </location>
</feature>
<dbReference type="EMBL" id="BTSX01000002">
    <property type="protein sequence ID" value="GMS86447.1"/>
    <property type="molecule type" value="Genomic_DNA"/>
</dbReference>
<feature type="chain" id="PRO_5043596331" description="ShKT domain-containing protein" evidence="2">
    <location>
        <begin position="18"/>
        <end position="201"/>
    </location>
</feature>
<evidence type="ECO:0000259" key="3">
    <source>
        <dbReference type="PROSITE" id="PS51670"/>
    </source>
</evidence>
<organism evidence="4 5">
    <name type="scientific">Pristionchus entomophagus</name>
    <dbReference type="NCBI Taxonomy" id="358040"/>
    <lineage>
        <taxon>Eukaryota</taxon>
        <taxon>Metazoa</taxon>
        <taxon>Ecdysozoa</taxon>
        <taxon>Nematoda</taxon>
        <taxon>Chromadorea</taxon>
        <taxon>Rhabditida</taxon>
        <taxon>Rhabditina</taxon>
        <taxon>Diplogasteromorpha</taxon>
        <taxon>Diplogasteroidea</taxon>
        <taxon>Neodiplogasteridae</taxon>
        <taxon>Pristionchus</taxon>
    </lineage>
</organism>
<keyword evidence="5" id="KW-1185">Reference proteome</keyword>
<keyword evidence="2" id="KW-0732">Signal</keyword>
<evidence type="ECO:0000256" key="1">
    <source>
        <dbReference type="PROSITE-ProRule" id="PRU01005"/>
    </source>
</evidence>
<dbReference type="InterPro" id="IPR003582">
    <property type="entry name" value="ShKT_dom"/>
</dbReference>
<sequence length="201" mass="22474">MFLRFFSIVALLSAVHSVENPCKGKAFDCENVAASCDVIFPRVAMEPNPNCFDTTSPDNVFAVNCRHTCELCCQEPQYNCDDDPIPNVPCPTDEGWCNEFSDVSFLHCRSSCGWCDRTTKPCNDVLDTELCKNLKNATGDLCSMPEVSVQCEKTCEVCIPEDCVDASTRCSIWAPNGFCDNEFYTRDDAHSKYCKRTCDIC</sequence>
<evidence type="ECO:0000313" key="5">
    <source>
        <dbReference type="Proteomes" id="UP001432027"/>
    </source>
</evidence>
<dbReference type="Proteomes" id="UP001432027">
    <property type="component" value="Unassembled WGS sequence"/>
</dbReference>
<reference evidence="4" key="1">
    <citation type="submission" date="2023-10" db="EMBL/GenBank/DDBJ databases">
        <title>Genome assembly of Pristionchus species.</title>
        <authorList>
            <person name="Yoshida K."/>
            <person name="Sommer R.J."/>
        </authorList>
    </citation>
    <scope>NUCLEOTIDE SEQUENCE</scope>
    <source>
        <strain evidence="4">RS0144</strain>
    </source>
</reference>
<dbReference type="PANTHER" id="PTHR21724">
    <property type="entry name" value="SHKT DOMAIN-CONTAINING PROTEIN"/>
    <property type="match status" value="1"/>
</dbReference>
<dbReference type="SMART" id="SM00254">
    <property type="entry name" value="ShKT"/>
    <property type="match status" value="3"/>
</dbReference>
<dbReference type="PANTHER" id="PTHR21724:SF108">
    <property type="entry name" value="SHKT DOMAIN-CONTAINING PROTEIN"/>
    <property type="match status" value="1"/>
</dbReference>
<evidence type="ECO:0000313" key="4">
    <source>
        <dbReference type="EMBL" id="GMS86447.1"/>
    </source>
</evidence>
<comment type="caution">
    <text evidence="1">Lacks conserved residue(s) required for the propagation of feature annotation.</text>
</comment>
<dbReference type="Gene3D" id="1.10.10.1940">
    <property type="match status" value="1"/>
</dbReference>
<evidence type="ECO:0000256" key="2">
    <source>
        <dbReference type="SAM" id="SignalP"/>
    </source>
</evidence>
<name>A0AAV5SVL6_9BILA</name>
<feature type="domain" description="ShKT" evidence="3">
    <location>
        <begin position="163"/>
        <end position="201"/>
    </location>
</feature>
<protein>
    <recommendedName>
        <fullName evidence="3">ShKT domain-containing protein</fullName>
    </recommendedName>
</protein>